<organism evidence="2 3">
    <name type="scientific">Clostridium beijerinckii</name>
    <name type="common">Clostridium MP</name>
    <dbReference type="NCBI Taxonomy" id="1520"/>
    <lineage>
        <taxon>Bacteria</taxon>
        <taxon>Bacillati</taxon>
        <taxon>Bacillota</taxon>
        <taxon>Clostridia</taxon>
        <taxon>Eubacteriales</taxon>
        <taxon>Clostridiaceae</taxon>
        <taxon>Clostridium</taxon>
    </lineage>
</organism>
<dbReference type="Gene3D" id="3.40.50.300">
    <property type="entry name" value="P-loop containing nucleotide triphosphate hydrolases"/>
    <property type="match status" value="2"/>
</dbReference>
<name>A0AAX0B131_CLOBE</name>
<evidence type="ECO:0000313" key="2">
    <source>
        <dbReference type="EMBL" id="NRT88918.1"/>
    </source>
</evidence>
<dbReference type="AlphaFoldDB" id="A0AAX0B131"/>
<keyword evidence="2" id="KW-0449">Lipoprotein</keyword>
<dbReference type="RefSeq" id="WP_173711042.1">
    <property type="nucleotide sequence ID" value="NZ_JABSWW010000001.1"/>
</dbReference>
<evidence type="ECO:0000313" key="3">
    <source>
        <dbReference type="Proteomes" id="UP001193748"/>
    </source>
</evidence>
<proteinExistence type="predicted"/>
<dbReference type="SUPFAM" id="SSF89550">
    <property type="entry name" value="PHP domain-like"/>
    <property type="match status" value="1"/>
</dbReference>
<sequence>MSRGLKWIKCDLHIHTSSSYDHHYKNVDSDDFLVKAWRKEELSLVAITDHFLIDADKIVALQNKAPEITVLPGVELRCDKGASNLHIIIIFPNDNLYDLANSFNVIMRKEKAKASNSNDTIYWDYNDIIEYAKNHDGIITIHAGKKDKGLDRVITNKLPVNIAIKEEFYKNIDIYEMGAIEDLENYNIHVFNTLNKKPMIICSDNHDPRNYQLKDNLWIKATPTFEGLVQAIKEPELRFFIGSKPAKLNLIENNKDKFIDNISITGLSNNNNWFKENISLNSDLVTIIGNKGSGKSALADIIAHAGNTHNNKFSFLSENRFNQKKECLGINYEVKIKWMNGLEESKLLYPVDNTNLFEKVKYLPQQYIEYVCNDLKDGFNTEIERLIFDYLPHEEKLEMDSLQDLMKYLTSNINSYILDNQNKLKELNLNIINLQESISDSRKNTLKSRLSEYNKQLENITKNKPLEVPKPQKSELQENELSNLNADIQRLKDEIEVRKNDMTILTKRFHVLESAIEDIEQTKIKFNRWFDDIKNKLADNNIDEPISAHLNIDISNLLELKDKLKSNIDSIKTEVNTKEIDGHDGTLIIKLQEKHQCLEKIMSTLSDADLNYQKSIQETIKWNEQIEEISSSIIKIQDEQRKLEEDIPEELEKAYKLRKEICLSIYNYYSKIVNLYEEKYSYINESINNLDIISSEKPNVEIDFNLNSTSMATKLFRYINHNIKSIFLGKEQALKKLNNYIENIDMNNFESIYSALSSIEKDLKESSDFDRVFKDKAEFLNELYGLSYIAINYNLKLGDKLLSNLSPGERGLVLLIFYLVLDKDQFPLIIDQPEDNLDNQSIFIKLVPYIIKAKERRQIIIVTHNPNIAVACDSEQIIYSTMDKEKLKIHYSQGSMDMNNISNYIINVLEGTMPAFYKRKNKYDRINI</sequence>
<dbReference type="NCBIfam" id="NF045780">
    <property type="entry name" value="TrlF_fam_ATP"/>
    <property type="match status" value="1"/>
</dbReference>
<dbReference type="SUPFAM" id="SSF52540">
    <property type="entry name" value="P-loop containing nucleoside triphosphate hydrolases"/>
    <property type="match status" value="1"/>
</dbReference>
<comment type="caution">
    <text evidence="2">The sequence shown here is derived from an EMBL/GenBank/DDBJ whole genome shotgun (WGS) entry which is preliminary data.</text>
</comment>
<dbReference type="InterPro" id="IPR054787">
    <property type="entry name" value="TrlF_ATPase"/>
</dbReference>
<accession>A0AAX0B131</accession>
<keyword evidence="1" id="KW-0175">Coiled coil</keyword>
<dbReference type="Proteomes" id="UP001193748">
    <property type="component" value="Unassembled WGS sequence"/>
</dbReference>
<feature type="coiled-coil region" evidence="1">
    <location>
        <begin position="417"/>
        <end position="508"/>
    </location>
</feature>
<reference evidence="2" key="2">
    <citation type="journal article" date="2022" name="Nat. Biotechnol.">
        <title>Carbon-negative production of acetone and isopropanol by gas fermentation at industrial pilot scale.</title>
        <authorList>
            <person name="Liew F.E."/>
            <person name="Nogle R."/>
            <person name="Abdalla T."/>
            <person name="Rasor B.J."/>
            <person name="Canter C."/>
            <person name="Jensen R.O."/>
            <person name="Wang L."/>
            <person name="Strutz J."/>
            <person name="Chirania P."/>
            <person name="De Tissera S."/>
            <person name="Mueller A.P."/>
            <person name="Ruan Z."/>
            <person name="Gao A."/>
            <person name="Tran L."/>
            <person name="Engle N.L."/>
            <person name="Bromley J.C."/>
            <person name="Daniell J."/>
            <person name="Conrado R."/>
            <person name="Tschaplinski T.J."/>
            <person name="Giannone R.J."/>
            <person name="Hettich R.L."/>
            <person name="Karim A.S."/>
            <person name="Simpson S.D."/>
            <person name="Brown S.D."/>
            <person name="Leang C."/>
            <person name="Jewett M.C."/>
            <person name="Kopke M."/>
        </authorList>
    </citation>
    <scope>NUCLEOTIDE SEQUENCE</scope>
    <source>
        <strain evidence="2">DJ080</strain>
    </source>
</reference>
<feature type="coiled-coil region" evidence="1">
    <location>
        <begin position="554"/>
        <end position="581"/>
    </location>
</feature>
<dbReference type="InterPro" id="IPR016195">
    <property type="entry name" value="Pol/histidinol_Pase-like"/>
</dbReference>
<reference evidence="2" key="1">
    <citation type="submission" date="2020-05" db="EMBL/GenBank/DDBJ databases">
        <authorList>
            <person name="Brown S."/>
            <person name="Huntemann M."/>
            <person name="Clum A."/>
            <person name="Spunde A."/>
            <person name="Palaniappan K."/>
            <person name="Ritter S."/>
            <person name="Mikhailova N."/>
            <person name="Chen I.-M."/>
            <person name="Stamatis D."/>
            <person name="Reddy T."/>
            <person name="O'Malley R."/>
            <person name="Daum C."/>
            <person name="Shapiro N."/>
            <person name="Ivanova N."/>
            <person name="Kyrpides N."/>
            <person name="Woyke T."/>
        </authorList>
    </citation>
    <scope>NUCLEOTIDE SEQUENCE</scope>
    <source>
        <strain evidence="2">DJ080</strain>
    </source>
</reference>
<dbReference type="EMBL" id="JABSWW010000001">
    <property type="protein sequence ID" value="NRT88918.1"/>
    <property type="molecule type" value="Genomic_DNA"/>
</dbReference>
<evidence type="ECO:0000256" key="1">
    <source>
        <dbReference type="SAM" id="Coils"/>
    </source>
</evidence>
<protein>
    <submittedName>
        <fullName evidence="2">ABC-type lipoprotein export system ATPase subunit</fullName>
    </submittedName>
</protein>
<gene>
    <name evidence="2" type="ORF">B0H41_002597</name>
</gene>
<dbReference type="InterPro" id="IPR027417">
    <property type="entry name" value="P-loop_NTPase"/>
</dbReference>
<dbReference type="Gene3D" id="3.20.20.140">
    <property type="entry name" value="Metal-dependent hydrolases"/>
    <property type="match status" value="1"/>
</dbReference>